<dbReference type="OrthoDB" id="4769838at2759"/>
<comment type="caution">
    <text evidence="2">The sequence shown here is derived from an EMBL/GenBank/DDBJ whole genome shotgun (WGS) entry which is preliminary data.</text>
</comment>
<gene>
    <name evidence="2" type="ORF">O181_061603</name>
</gene>
<reference evidence="2" key="1">
    <citation type="submission" date="2021-03" db="EMBL/GenBank/DDBJ databases">
        <title>Draft genome sequence of rust myrtle Austropuccinia psidii MF-1, a brazilian biotype.</title>
        <authorList>
            <person name="Quecine M.C."/>
            <person name="Pachon D.M.R."/>
            <person name="Bonatelli M.L."/>
            <person name="Correr F.H."/>
            <person name="Franceschini L.M."/>
            <person name="Leite T.F."/>
            <person name="Margarido G.R.A."/>
            <person name="Almeida C.A."/>
            <person name="Ferrarezi J.A."/>
            <person name="Labate C.A."/>
        </authorList>
    </citation>
    <scope>NUCLEOTIDE SEQUENCE</scope>
    <source>
        <strain evidence="2">MF-1</strain>
    </source>
</reference>
<feature type="region of interest" description="Disordered" evidence="1">
    <location>
        <begin position="1"/>
        <end position="25"/>
    </location>
</feature>
<dbReference type="AlphaFoldDB" id="A0A9Q3HYQ2"/>
<dbReference type="EMBL" id="AVOT02029145">
    <property type="protein sequence ID" value="MBW0521888.1"/>
    <property type="molecule type" value="Genomic_DNA"/>
</dbReference>
<sequence length="92" mass="10496">MQQMTQIRANIQEASGTTALKTPSMKAPDFFDGTQPFKVRSPIQSFQLIFHNEKGTFSEEKKGFLYVTSFHTGRVTKWIEPFVSNPINQDPN</sequence>
<evidence type="ECO:0000313" key="2">
    <source>
        <dbReference type="EMBL" id="MBW0521888.1"/>
    </source>
</evidence>
<proteinExistence type="predicted"/>
<evidence type="ECO:0008006" key="4">
    <source>
        <dbReference type="Google" id="ProtNLM"/>
    </source>
</evidence>
<organism evidence="2 3">
    <name type="scientific">Austropuccinia psidii MF-1</name>
    <dbReference type="NCBI Taxonomy" id="1389203"/>
    <lineage>
        <taxon>Eukaryota</taxon>
        <taxon>Fungi</taxon>
        <taxon>Dikarya</taxon>
        <taxon>Basidiomycota</taxon>
        <taxon>Pucciniomycotina</taxon>
        <taxon>Pucciniomycetes</taxon>
        <taxon>Pucciniales</taxon>
        <taxon>Sphaerophragmiaceae</taxon>
        <taxon>Austropuccinia</taxon>
    </lineage>
</organism>
<evidence type="ECO:0000256" key="1">
    <source>
        <dbReference type="SAM" id="MobiDB-lite"/>
    </source>
</evidence>
<dbReference type="Proteomes" id="UP000765509">
    <property type="component" value="Unassembled WGS sequence"/>
</dbReference>
<feature type="compositionally biased region" description="Polar residues" evidence="1">
    <location>
        <begin position="1"/>
        <end position="21"/>
    </location>
</feature>
<protein>
    <recommendedName>
        <fullName evidence="4">DUF4939 domain-containing protein</fullName>
    </recommendedName>
</protein>
<evidence type="ECO:0000313" key="3">
    <source>
        <dbReference type="Proteomes" id="UP000765509"/>
    </source>
</evidence>
<name>A0A9Q3HYQ2_9BASI</name>
<accession>A0A9Q3HYQ2</accession>
<keyword evidence="3" id="KW-1185">Reference proteome</keyword>